<keyword evidence="14" id="KW-1185">Reference proteome</keyword>
<feature type="domain" description="Protein kinase" evidence="12">
    <location>
        <begin position="12"/>
        <end position="335"/>
    </location>
</feature>
<comment type="catalytic activity">
    <reaction evidence="8">
        <text>L-threonyl-[protein] + ATP = O-phospho-L-threonyl-[protein] + ADP + H(+)</text>
        <dbReference type="Rhea" id="RHEA:46608"/>
        <dbReference type="Rhea" id="RHEA-COMP:11060"/>
        <dbReference type="Rhea" id="RHEA-COMP:11605"/>
        <dbReference type="ChEBI" id="CHEBI:15378"/>
        <dbReference type="ChEBI" id="CHEBI:30013"/>
        <dbReference type="ChEBI" id="CHEBI:30616"/>
        <dbReference type="ChEBI" id="CHEBI:61977"/>
        <dbReference type="ChEBI" id="CHEBI:456216"/>
        <dbReference type="EC" id="2.7.11.1"/>
    </reaction>
</comment>
<evidence type="ECO:0000256" key="3">
    <source>
        <dbReference type="ARBA" id="ARBA00022527"/>
    </source>
</evidence>
<evidence type="ECO:0000256" key="6">
    <source>
        <dbReference type="ARBA" id="ARBA00022777"/>
    </source>
</evidence>
<evidence type="ECO:0000259" key="12">
    <source>
        <dbReference type="PROSITE" id="PS50011"/>
    </source>
</evidence>
<dbReference type="PANTHER" id="PTHR44899:SF3">
    <property type="entry name" value="SERINE_THREONINE-PROTEIN KINASE NEK1"/>
    <property type="match status" value="1"/>
</dbReference>
<dbReference type="Gene3D" id="3.30.200.20">
    <property type="entry name" value="Phosphorylase Kinase, domain 1"/>
    <property type="match status" value="1"/>
</dbReference>
<evidence type="ECO:0000256" key="4">
    <source>
        <dbReference type="ARBA" id="ARBA00022679"/>
    </source>
</evidence>
<dbReference type="GO" id="GO:0004674">
    <property type="term" value="F:protein serine/threonine kinase activity"/>
    <property type="evidence" value="ECO:0007669"/>
    <property type="project" value="UniProtKB-KW"/>
</dbReference>
<dbReference type="PROSITE" id="PS00107">
    <property type="entry name" value="PROTEIN_KINASE_ATP"/>
    <property type="match status" value="1"/>
</dbReference>
<sequence>FLNCFESMAAKYQKLENIGKGAFGSAWLVLRRHTDRRYVLKEVPVRGMSTKAKKQALTEVKALSRCRHVNVIRYREAFVDSAALCIIMEYADGGHFGLDYTDLFCTQKYSQFEYYPQRFENAEYFSDVIWSYKGRRSRHCAYSERQRRSCGHCHWYSLLFESRNLQQTTVSFLYMTNGGSIIPSVSGKRSLSTPRAEGPSNALRAKRTKSAQVEPGNIPRKNKKVHKPDNDQENLVMAPNLKQQQANIIHEPPLVVQVSQLLQAFCPDPDVASNKQETVRRFLQTQLGTAQFCAIYDGIKQYLENISTDETVAACLPLIIQLLKWDHCTNYQAIE</sequence>
<feature type="region of interest" description="Disordered" evidence="11">
    <location>
        <begin position="186"/>
        <end position="228"/>
    </location>
</feature>
<feature type="non-terminal residue" evidence="13">
    <location>
        <position position="1"/>
    </location>
</feature>
<keyword evidence="7 10" id="KW-0067">ATP-binding</keyword>
<dbReference type="SMART" id="SM00220">
    <property type="entry name" value="S_TKc"/>
    <property type="match status" value="1"/>
</dbReference>
<keyword evidence="6" id="KW-0418">Kinase</keyword>
<dbReference type="EMBL" id="JAODUP010000209">
    <property type="protein sequence ID" value="KAK2156579.1"/>
    <property type="molecule type" value="Genomic_DNA"/>
</dbReference>
<dbReference type="SUPFAM" id="SSF56112">
    <property type="entry name" value="Protein kinase-like (PK-like)"/>
    <property type="match status" value="1"/>
</dbReference>
<evidence type="ECO:0000256" key="7">
    <source>
        <dbReference type="ARBA" id="ARBA00022840"/>
    </source>
</evidence>
<comment type="caution">
    <text evidence="13">The sequence shown here is derived from an EMBL/GenBank/DDBJ whole genome shotgun (WGS) entry which is preliminary data.</text>
</comment>
<dbReference type="InterPro" id="IPR000719">
    <property type="entry name" value="Prot_kinase_dom"/>
</dbReference>
<gene>
    <name evidence="13" type="ORF">LSH36_209g01027</name>
</gene>
<keyword evidence="3" id="KW-0723">Serine/threonine-protein kinase</keyword>
<evidence type="ECO:0000256" key="5">
    <source>
        <dbReference type="ARBA" id="ARBA00022741"/>
    </source>
</evidence>
<keyword evidence="5 10" id="KW-0547">Nucleotide-binding</keyword>
<evidence type="ECO:0000256" key="2">
    <source>
        <dbReference type="ARBA" id="ARBA00012513"/>
    </source>
</evidence>
<evidence type="ECO:0000256" key="9">
    <source>
        <dbReference type="ARBA" id="ARBA00048679"/>
    </source>
</evidence>
<dbReference type="Pfam" id="PF00069">
    <property type="entry name" value="Pkinase"/>
    <property type="match status" value="1"/>
</dbReference>
<dbReference type="FunFam" id="3.30.200.20:FF:000097">
    <property type="entry name" value="Probable serine/threonine-protein kinase nek1"/>
    <property type="match status" value="1"/>
</dbReference>
<evidence type="ECO:0000256" key="10">
    <source>
        <dbReference type="PROSITE-ProRule" id="PRU10141"/>
    </source>
</evidence>
<evidence type="ECO:0000256" key="1">
    <source>
        <dbReference type="ARBA" id="ARBA00010886"/>
    </source>
</evidence>
<dbReference type="AlphaFoldDB" id="A0AAD9N743"/>
<keyword evidence="4" id="KW-0808">Transferase</keyword>
<dbReference type="GO" id="GO:0005524">
    <property type="term" value="F:ATP binding"/>
    <property type="evidence" value="ECO:0007669"/>
    <property type="project" value="UniProtKB-UniRule"/>
</dbReference>
<evidence type="ECO:0000313" key="14">
    <source>
        <dbReference type="Proteomes" id="UP001208570"/>
    </source>
</evidence>
<comment type="similarity">
    <text evidence="1">Belongs to the protein kinase superfamily. NEK Ser/Thr protein kinase family. NIMA subfamily.</text>
</comment>
<dbReference type="InterPro" id="IPR051131">
    <property type="entry name" value="NEK_Ser/Thr_kinase_NIMA"/>
</dbReference>
<dbReference type="InterPro" id="IPR011009">
    <property type="entry name" value="Kinase-like_dom_sf"/>
</dbReference>
<protein>
    <recommendedName>
        <fullName evidence="2">non-specific serine/threonine protein kinase</fullName>
        <ecNumber evidence="2">2.7.11.1</ecNumber>
    </recommendedName>
</protein>
<organism evidence="13 14">
    <name type="scientific">Paralvinella palmiformis</name>
    <dbReference type="NCBI Taxonomy" id="53620"/>
    <lineage>
        <taxon>Eukaryota</taxon>
        <taxon>Metazoa</taxon>
        <taxon>Spiralia</taxon>
        <taxon>Lophotrochozoa</taxon>
        <taxon>Annelida</taxon>
        <taxon>Polychaeta</taxon>
        <taxon>Sedentaria</taxon>
        <taxon>Canalipalpata</taxon>
        <taxon>Terebellida</taxon>
        <taxon>Terebelliformia</taxon>
        <taxon>Alvinellidae</taxon>
        <taxon>Paralvinella</taxon>
    </lineage>
</organism>
<evidence type="ECO:0000313" key="13">
    <source>
        <dbReference type="EMBL" id="KAK2156579.1"/>
    </source>
</evidence>
<feature type="binding site" evidence="10">
    <location>
        <position position="41"/>
    </location>
    <ligand>
        <name>ATP</name>
        <dbReference type="ChEBI" id="CHEBI:30616"/>
    </ligand>
</feature>
<reference evidence="13" key="1">
    <citation type="journal article" date="2023" name="Mol. Biol. Evol.">
        <title>Third-Generation Sequencing Reveals the Adaptive Role of the Epigenome in Three Deep-Sea Polychaetes.</title>
        <authorList>
            <person name="Perez M."/>
            <person name="Aroh O."/>
            <person name="Sun Y."/>
            <person name="Lan Y."/>
            <person name="Juniper S.K."/>
            <person name="Young C.R."/>
            <person name="Angers B."/>
            <person name="Qian P.Y."/>
        </authorList>
    </citation>
    <scope>NUCLEOTIDE SEQUENCE</scope>
    <source>
        <strain evidence="13">P08H-3</strain>
    </source>
</reference>
<dbReference type="PANTHER" id="PTHR44899">
    <property type="entry name" value="CAMK FAMILY PROTEIN KINASE"/>
    <property type="match status" value="1"/>
</dbReference>
<dbReference type="PROSITE" id="PS50011">
    <property type="entry name" value="PROTEIN_KINASE_DOM"/>
    <property type="match status" value="1"/>
</dbReference>
<comment type="catalytic activity">
    <reaction evidence="9">
        <text>L-seryl-[protein] + ATP = O-phospho-L-seryl-[protein] + ADP + H(+)</text>
        <dbReference type="Rhea" id="RHEA:17989"/>
        <dbReference type="Rhea" id="RHEA-COMP:9863"/>
        <dbReference type="Rhea" id="RHEA-COMP:11604"/>
        <dbReference type="ChEBI" id="CHEBI:15378"/>
        <dbReference type="ChEBI" id="CHEBI:29999"/>
        <dbReference type="ChEBI" id="CHEBI:30616"/>
        <dbReference type="ChEBI" id="CHEBI:83421"/>
        <dbReference type="ChEBI" id="CHEBI:456216"/>
        <dbReference type="EC" id="2.7.11.1"/>
    </reaction>
</comment>
<dbReference type="InterPro" id="IPR017441">
    <property type="entry name" value="Protein_kinase_ATP_BS"/>
</dbReference>
<dbReference type="Proteomes" id="UP001208570">
    <property type="component" value="Unassembled WGS sequence"/>
</dbReference>
<name>A0AAD9N743_9ANNE</name>
<evidence type="ECO:0000256" key="8">
    <source>
        <dbReference type="ARBA" id="ARBA00047899"/>
    </source>
</evidence>
<evidence type="ECO:0000256" key="11">
    <source>
        <dbReference type="SAM" id="MobiDB-lite"/>
    </source>
</evidence>
<proteinExistence type="inferred from homology"/>
<dbReference type="EC" id="2.7.11.1" evidence="2"/>
<accession>A0AAD9N743</accession>